<evidence type="ECO:0000256" key="1">
    <source>
        <dbReference type="SAM" id="MobiDB-lite"/>
    </source>
</evidence>
<feature type="region of interest" description="Disordered" evidence="1">
    <location>
        <begin position="157"/>
        <end position="197"/>
    </location>
</feature>
<dbReference type="AlphaFoldDB" id="A0A9P8V010"/>
<evidence type="ECO:0000313" key="3">
    <source>
        <dbReference type="Proteomes" id="UP000770015"/>
    </source>
</evidence>
<feature type="compositionally biased region" description="Low complexity" evidence="1">
    <location>
        <begin position="157"/>
        <end position="176"/>
    </location>
</feature>
<protein>
    <submittedName>
        <fullName evidence="2">Uncharacterized protein</fullName>
    </submittedName>
</protein>
<organism evidence="2 3">
    <name type="scientific">Plectosphaerella plurivora</name>
    <dbReference type="NCBI Taxonomy" id="936078"/>
    <lineage>
        <taxon>Eukaryota</taxon>
        <taxon>Fungi</taxon>
        <taxon>Dikarya</taxon>
        <taxon>Ascomycota</taxon>
        <taxon>Pezizomycotina</taxon>
        <taxon>Sordariomycetes</taxon>
        <taxon>Hypocreomycetidae</taxon>
        <taxon>Glomerellales</taxon>
        <taxon>Plectosphaerellaceae</taxon>
        <taxon>Plectosphaerella</taxon>
    </lineage>
</organism>
<dbReference type="Proteomes" id="UP000770015">
    <property type="component" value="Unassembled WGS sequence"/>
</dbReference>
<proteinExistence type="predicted"/>
<comment type="caution">
    <text evidence="2">The sequence shown here is derived from an EMBL/GenBank/DDBJ whole genome shotgun (WGS) entry which is preliminary data.</text>
</comment>
<sequence length="225" mass="22532">MSAPSTYIAPSGAIVTKLPMPYPGTMPVAAEVIGVEPTATTYIIACPPGTSEGTDEDTCFRVPQTITVGPFASETLPAGAAETGIFEDHFSNELLGDFVLSVRCEMSRTIAQRCTWTGNGTATTVTDTATLETAGFATLFHGDVTIIAGQSLLESGASSTAGTTGTESSGTQASQTLASQTSGTESPAASGTGGGDNGSAASVWGVSRLVAVGAVVLALVNGLML</sequence>
<dbReference type="PANTHER" id="PTHR40640:SF1">
    <property type="entry name" value="ANCHORED GLYCOPROTEIN, PUTATIVE (AFU_ORTHOLOGUE AFUA_8G04860)-RELATED"/>
    <property type="match status" value="1"/>
</dbReference>
<evidence type="ECO:0000313" key="2">
    <source>
        <dbReference type="EMBL" id="KAH6667052.1"/>
    </source>
</evidence>
<accession>A0A9P8V010</accession>
<reference evidence="2" key="1">
    <citation type="journal article" date="2021" name="Nat. Commun.">
        <title>Genetic determinants of endophytism in the Arabidopsis root mycobiome.</title>
        <authorList>
            <person name="Mesny F."/>
            <person name="Miyauchi S."/>
            <person name="Thiergart T."/>
            <person name="Pickel B."/>
            <person name="Atanasova L."/>
            <person name="Karlsson M."/>
            <person name="Huettel B."/>
            <person name="Barry K.W."/>
            <person name="Haridas S."/>
            <person name="Chen C."/>
            <person name="Bauer D."/>
            <person name="Andreopoulos W."/>
            <person name="Pangilinan J."/>
            <person name="LaButti K."/>
            <person name="Riley R."/>
            <person name="Lipzen A."/>
            <person name="Clum A."/>
            <person name="Drula E."/>
            <person name="Henrissat B."/>
            <person name="Kohler A."/>
            <person name="Grigoriev I.V."/>
            <person name="Martin F.M."/>
            <person name="Hacquard S."/>
        </authorList>
    </citation>
    <scope>NUCLEOTIDE SEQUENCE</scope>
    <source>
        <strain evidence="2">MPI-SDFR-AT-0117</strain>
    </source>
</reference>
<name>A0A9P8V010_9PEZI</name>
<feature type="compositionally biased region" description="Polar residues" evidence="1">
    <location>
        <begin position="177"/>
        <end position="189"/>
    </location>
</feature>
<dbReference type="PANTHER" id="PTHR40640">
    <property type="entry name" value="ANCHORED GLYCOPROTEIN, PUTATIVE (AFU_ORTHOLOGUE AFUA_8G04860)-RELATED"/>
    <property type="match status" value="1"/>
</dbReference>
<dbReference type="EMBL" id="JAGSXJ010000035">
    <property type="protein sequence ID" value="KAH6667052.1"/>
    <property type="molecule type" value="Genomic_DNA"/>
</dbReference>
<gene>
    <name evidence="2" type="ORF">F5X68DRAFT_216971</name>
</gene>
<keyword evidence="3" id="KW-1185">Reference proteome</keyword>
<dbReference type="OrthoDB" id="4991875at2759"/>